<dbReference type="OrthoDB" id="6704512at2"/>
<organism evidence="2 3">
    <name type="scientific">Paraburkholderia sartisoli</name>
    <dbReference type="NCBI Taxonomy" id="83784"/>
    <lineage>
        <taxon>Bacteria</taxon>
        <taxon>Pseudomonadati</taxon>
        <taxon>Pseudomonadota</taxon>
        <taxon>Betaproteobacteria</taxon>
        <taxon>Burkholderiales</taxon>
        <taxon>Burkholderiaceae</taxon>
        <taxon>Paraburkholderia</taxon>
    </lineage>
</organism>
<protein>
    <submittedName>
        <fullName evidence="2">Uncharacterized protein</fullName>
    </submittedName>
</protein>
<feature type="chain" id="PRO_5011581555" evidence="1">
    <location>
        <begin position="28"/>
        <end position="164"/>
    </location>
</feature>
<keyword evidence="1" id="KW-0732">Signal</keyword>
<dbReference type="Proteomes" id="UP000198638">
    <property type="component" value="Unassembled WGS sequence"/>
</dbReference>
<name>A0A1H3ZYH2_9BURK</name>
<evidence type="ECO:0000313" key="3">
    <source>
        <dbReference type="Proteomes" id="UP000198638"/>
    </source>
</evidence>
<reference evidence="3" key="1">
    <citation type="submission" date="2016-10" db="EMBL/GenBank/DDBJ databases">
        <authorList>
            <person name="Varghese N."/>
            <person name="Submissions S."/>
        </authorList>
    </citation>
    <scope>NUCLEOTIDE SEQUENCE [LARGE SCALE GENOMIC DNA]</scope>
    <source>
        <strain evidence="3">LMG 24000</strain>
    </source>
</reference>
<evidence type="ECO:0000313" key="2">
    <source>
        <dbReference type="EMBL" id="SEA28720.1"/>
    </source>
</evidence>
<dbReference type="AlphaFoldDB" id="A0A1H3ZYH2"/>
<keyword evidence="3" id="KW-1185">Reference proteome</keyword>
<dbReference type="EMBL" id="FNRQ01000001">
    <property type="protein sequence ID" value="SEA28720.1"/>
    <property type="molecule type" value="Genomic_DNA"/>
</dbReference>
<feature type="signal peptide" evidence="1">
    <location>
        <begin position="1"/>
        <end position="27"/>
    </location>
</feature>
<evidence type="ECO:0000256" key="1">
    <source>
        <dbReference type="SAM" id="SignalP"/>
    </source>
</evidence>
<gene>
    <name evidence="2" type="ORF">SAMN05192564_101952</name>
</gene>
<proteinExistence type="predicted"/>
<dbReference type="RefSeq" id="WP_090529600.1">
    <property type="nucleotide sequence ID" value="NZ_FNRQ01000001.1"/>
</dbReference>
<accession>A0A1H3ZYH2</accession>
<sequence length="164" mass="17601">MNYTRSIEISLIAALIATSLAATTVHATEPTADAASEAELNMTNTASPPPVDLPRGLGDFCFFANLPPAGQKYRVIKRVSIGKNSYGSVTAILPRMAEYAQMRGADAIIEYTGSQRFGFWPWRVVRPVVRGTAVQWTEPKAVDCESIGGTKLSTILSSGQPPAK</sequence>